<gene>
    <name evidence="2" type="ORF">GSOID_T00000459001</name>
    <name evidence="3" type="ORF">GSOID_T00020865001</name>
</gene>
<evidence type="ECO:0000256" key="1">
    <source>
        <dbReference type="ARBA" id="ARBA00005361"/>
    </source>
</evidence>
<comment type="similarity">
    <text evidence="1">Belongs to the dynein light chain Tctex-type family.</text>
</comment>
<dbReference type="Pfam" id="PF03645">
    <property type="entry name" value="Tctex-1"/>
    <property type="match status" value="1"/>
</dbReference>
<protein>
    <recommendedName>
        <fullName evidence="5">Dynein light chain</fullName>
    </recommendedName>
</protein>
<dbReference type="OrthoDB" id="10260741at2759"/>
<dbReference type="Proteomes" id="UP000001307">
    <property type="component" value="Unassembled WGS sequence"/>
</dbReference>
<keyword evidence="4" id="KW-1185">Reference proteome</keyword>
<dbReference type="InParanoid" id="E4WRT1"/>
<dbReference type="GO" id="GO:0007018">
    <property type="term" value="P:microtubule-based movement"/>
    <property type="evidence" value="ECO:0007669"/>
    <property type="project" value="TreeGrafter"/>
</dbReference>
<dbReference type="FunCoup" id="E4WRT1">
    <property type="interactions" value="1"/>
</dbReference>
<dbReference type="GO" id="GO:0045505">
    <property type="term" value="F:dynein intermediate chain binding"/>
    <property type="evidence" value="ECO:0007669"/>
    <property type="project" value="TreeGrafter"/>
</dbReference>
<dbReference type="AlphaFoldDB" id="E4WRT1"/>
<dbReference type="PANTHER" id="PTHR21255:SF7">
    <property type="entry name" value="DYNEIN LIGHT CHAIN TCTEX-TYPE PROTEIN 2B"/>
    <property type="match status" value="1"/>
</dbReference>
<dbReference type="PANTHER" id="PTHR21255">
    <property type="entry name" value="T-COMPLEX-ASSOCIATED-TESTIS-EXPRESSED 1/ DYNEIN LIGHT CHAIN"/>
    <property type="match status" value="1"/>
</dbReference>
<dbReference type="InterPro" id="IPR005334">
    <property type="entry name" value="Tctex-1-like"/>
</dbReference>
<organism evidence="2">
    <name type="scientific">Oikopleura dioica</name>
    <name type="common">Tunicate</name>
    <dbReference type="NCBI Taxonomy" id="34765"/>
    <lineage>
        <taxon>Eukaryota</taxon>
        <taxon>Metazoa</taxon>
        <taxon>Chordata</taxon>
        <taxon>Tunicata</taxon>
        <taxon>Appendicularia</taxon>
        <taxon>Copelata</taxon>
        <taxon>Oikopleuridae</taxon>
        <taxon>Oikopleura</taxon>
    </lineage>
</organism>
<dbReference type="Proteomes" id="UP000011014">
    <property type="component" value="Unassembled WGS sequence"/>
</dbReference>
<dbReference type="InterPro" id="IPR038586">
    <property type="entry name" value="Tctex-1-like_sf"/>
</dbReference>
<proteinExistence type="inferred from homology"/>
<dbReference type="EMBL" id="FN654386">
    <property type="protein sequence ID" value="CBY32999.1"/>
    <property type="molecule type" value="Genomic_DNA"/>
</dbReference>
<dbReference type="GO" id="GO:0005737">
    <property type="term" value="C:cytoplasm"/>
    <property type="evidence" value="ECO:0007669"/>
    <property type="project" value="TreeGrafter"/>
</dbReference>
<evidence type="ECO:0000313" key="2">
    <source>
        <dbReference type="EMBL" id="CBY20463.1"/>
    </source>
</evidence>
<dbReference type="EMBL" id="FN653015">
    <property type="protein sequence ID" value="CBY20463.1"/>
    <property type="molecule type" value="Genomic_DNA"/>
</dbReference>
<name>E4WRT1_OIKDI</name>
<accession>E4WRT1</accession>
<dbReference type="Gene3D" id="3.30.1140.40">
    <property type="entry name" value="Tctex-1"/>
    <property type="match status" value="1"/>
</dbReference>
<evidence type="ECO:0000313" key="4">
    <source>
        <dbReference type="Proteomes" id="UP000001307"/>
    </source>
</evidence>
<evidence type="ECO:0000313" key="3">
    <source>
        <dbReference type="EMBL" id="CBY32999.1"/>
    </source>
</evidence>
<sequence length="125" mass="14313">MFGFGDDAENTYQIRPNQEEKFNKSDVKRIIDEVLAENLDGVDFNDTLDEKNQKVTNEILEKVQALGMSPRYKFIVDAKVGELRGQGVTCGMRAIWDSDSDKSVHSQFKNEQFFCSVIVFGIYFN</sequence>
<dbReference type="GO" id="GO:0005868">
    <property type="term" value="C:cytoplasmic dynein complex"/>
    <property type="evidence" value="ECO:0007669"/>
    <property type="project" value="TreeGrafter"/>
</dbReference>
<dbReference type="CDD" id="cd21459">
    <property type="entry name" value="DLC-like_TCTEX1D2"/>
    <property type="match status" value="1"/>
</dbReference>
<evidence type="ECO:0008006" key="5">
    <source>
        <dbReference type="Google" id="ProtNLM"/>
    </source>
</evidence>
<reference evidence="2" key="1">
    <citation type="journal article" date="2010" name="Science">
        <title>Plasticity of animal genome architecture unmasked by rapid evolution of a pelagic tunicate.</title>
        <authorList>
            <person name="Denoeud F."/>
            <person name="Henriet S."/>
            <person name="Mungpakdee S."/>
            <person name="Aury J.M."/>
            <person name="Da Silva C."/>
            <person name="Brinkmann H."/>
            <person name="Mikhaleva J."/>
            <person name="Olsen L.C."/>
            <person name="Jubin C."/>
            <person name="Canestro C."/>
            <person name="Bouquet J.M."/>
            <person name="Danks G."/>
            <person name="Poulain J."/>
            <person name="Campsteijn C."/>
            <person name="Adamski M."/>
            <person name="Cross I."/>
            <person name="Yadetie F."/>
            <person name="Muffato M."/>
            <person name="Louis A."/>
            <person name="Butcher S."/>
            <person name="Tsagkogeorga G."/>
            <person name="Konrad A."/>
            <person name="Singh S."/>
            <person name="Jensen M.F."/>
            <person name="Cong E.H."/>
            <person name="Eikeseth-Otteraa H."/>
            <person name="Noel B."/>
            <person name="Anthouard V."/>
            <person name="Porcel B.M."/>
            <person name="Kachouri-Lafond R."/>
            <person name="Nishino A."/>
            <person name="Ugolini M."/>
            <person name="Chourrout P."/>
            <person name="Nishida H."/>
            <person name="Aasland R."/>
            <person name="Huzurbazar S."/>
            <person name="Westhof E."/>
            <person name="Delsuc F."/>
            <person name="Lehrach H."/>
            <person name="Reinhardt R."/>
            <person name="Weissenbach J."/>
            <person name="Roy S.W."/>
            <person name="Artiguenave F."/>
            <person name="Postlethwait J.H."/>
            <person name="Manak J.R."/>
            <person name="Thompson E.M."/>
            <person name="Jaillon O."/>
            <person name="Du Pasquier L."/>
            <person name="Boudinot P."/>
            <person name="Liberles D.A."/>
            <person name="Volff J.N."/>
            <person name="Philippe H."/>
            <person name="Lenhard B."/>
            <person name="Roest Crollius H."/>
            <person name="Wincker P."/>
            <person name="Chourrout D."/>
        </authorList>
    </citation>
    <scope>NUCLEOTIDE SEQUENCE [LARGE SCALE GENOMIC DNA]</scope>
</reference>